<reference evidence="14 15" key="1">
    <citation type="submission" date="2018-04" db="EMBL/GenBank/DDBJ databases">
        <title>Complete genome uncultured novel isolate.</title>
        <authorList>
            <person name="Merlino G."/>
        </authorList>
    </citation>
    <scope>NUCLEOTIDE SEQUENCE [LARGE SCALE GENOMIC DNA]</scope>
    <source>
        <strain evidence="15">R1DC9</strain>
    </source>
</reference>
<dbReference type="Proteomes" id="UP000298616">
    <property type="component" value="Chromosome"/>
</dbReference>
<organism evidence="14 15">
    <name type="scientific">Mangrovivirga cuniculi</name>
    <dbReference type="NCBI Taxonomy" id="2715131"/>
    <lineage>
        <taxon>Bacteria</taxon>
        <taxon>Pseudomonadati</taxon>
        <taxon>Bacteroidota</taxon>
        <taxon>Cytophagia</taxon>
        <taxon>Cytophagales</taxon>
        <taxon>Mangrovivirgaceae</taxon>
        <taxon>Mangrovivirga</taxon>
    </lineage>
</organism>
<dbReference type="KEGG" id="fpf:DCC35_10020"/>
<evidence type="ECO:0000256" key="9">
    <source>
        <dbReference type="ARBA" id="ARBA00071353"/>
    </source>
</evidence>
<dbReference type="Gene3D" id="3.40.50.720">
    <property type="entry name" value="NAD(P)-binding Rossmann-like Domain"/>
    <property type="match status" value="2"/>
</dbReference>
<evidence type="ECO:0000256" key="5">
    <source>
        <dbReference type="ARBA" id="ARBA00022857"/>
    </source>
</evidence>
<dbReference type="GO" id="GO:0016491">
    <property type="term" value="F:oxidoreductase activity"/>
    <property type="evidence" value="ECO:0007669"/>
    <property type="project" value="InterPro"/>
</dbReference>
<dbReference type="InterPro" id="IPR008143">
    <property type="entry name" value="Ala_DH/PNT_CS2"/>
</dbReference>
<dbReference type="AlphaFoldDB" id="A0A4D7JFU7"/>
<keyword evidence="5" id="KW-0521">NADP</keyword>
<evidence type="ECO:0000256" key="10">
    <source>
        <dbReference type="ARBA" id="ARBA00076996"/>
    </source>
</evidence>
<proteinExistence type="inferred from homology"/>
<evidence type="ECO:0000256" key="4">
    <source>
        <dbReference type="ARBA" id="ARBA00022741"/>
    </source>
</evidence>
<evidence type="ECO:0000259" key="12">
    <source>
        <dbReference type="SMART" id="SM01002"/>
    </source>
</evidence>
<dbReference type="InterPro" id="IPR007698">
    <property type="entry name" value="AlaDH/PNT_NAD(H)-bd"/>
</dbReference>
<dbReference type="GO" id="GO:0006740">
    <property type="term" value="P:NADPH regeneration"/>
    <property type="evidence" value="ECO:0007669"/>
    <property type="project" value="TreeGrafter"/>
</dbReference>
<comment type="catalytic activity">
    <reaction evidence="8">
        <text>NAD(+) + NADPH + H(+)(in) = NADH + NADP(+) + H(+)(out)</text>
        <dbReference type="Rhea" id="RHEA:47992"/>
        <dbReference type="ChEBI" id="CHEBI:15378"/>
        <dbReference type="ChEBI" id="CHEBI:57540"/>
        <dbReference type="ChEBI" id="CHEBI:57783"/>
        <dbReference type="ChEBI" id="CHEBI:57945"/>
        <dbReference type="ChEBI" id="CHEBI:58349"/>
        <dbReference type="EC" id="7.1.1.1"/>
    </reaction>
</comment>
<gene>
    <name evidence="14" type="ORF">DCC35_10020</name>
</gene>
<dbReference type="RefSeq" id="WP_137090645.1">
    <property type="nucleotide sequence ID" value="NZ_CP028923.1"/>
</dbReference>
<dbReference type="SMART" id="SM01003">
    <property type="entry name" value="AlaDh_PNT_N"/>
    <property type="match status" value="1"/>
</dbReference>
<dbReference type="InterPro" id="IPR036291">
    <property type="entry name" value="NAD(P)-bd_dom_sf"/>
</dbReference>
<evidence type="ECO:0000256" key="11">
    <source>
        <dbReference type="ARBA" id="ARBA00084087"/>
    </source>
</evidence>
<evidence type="ECO:0000256" key="6">
    <source>
        <dbReference type="ARBA" id="ARBA00022967"/>
    </source>
</evidence>
<evidence type="ECO:0000313" key="14">
    <source>
        <dbReference type="EMBL" id="QCK15059.1"/>
    </source>
</evidence>
<dbReference type="SUPFAM" id="SSF52283">
    <property type="entry name" value="Formate/glycerate dehydrogenase catalytic domain-like"/>
    <property type="match status" value="1"/>
</dbReference>
<dbReference type="EC" id="7.1.1.1" evidence="3"/>
<dbReference type="Pfam" id="PF05222">
    <property type="entry name" value="AlaDh_PNT_N"/>
    <property type="match status" value="1"/>
</dbReference>
<protein>
    <recommendedName>
        <fullName evidence="9">NAD(P) transhydrogenase subunit alpha part 1</fullName>
        <ecNumber evidence="3">7.1.1.1</ecNumber>
    </recommendedName>
    <alternativeName>
        <fullName evidence="11">Nicotinamide nucleotide transhydrogenase subunit alpha 1</fullName>
    </alternativeName>
    <alternativeName>
        <fullName evidence="10">Pyridine nucleotide transhydrogenase subunit alpha 1</fullName>
    </alternativeName>
</protein>
<accession>A0A4D7JFU7</accession>
<dbReference type="SUPFAM" id="SSF51735">
    <property type="entry name" value="NAD(P)-binding Rossmann-fold domains"/>
    <property type="match status" value="1"/>
</dbReference>
<dbReference type="CDD" id="cd05304">
    <property type="entry name" value="Rubrum_tdh"/>
    <property type="match status" value="1"/>
</dbReference>
<name>A0A4D7JFU7_9BACT</name>
<dbReference type="PANTHER" id="PTHR10160:SF19">
    <property type="entry name" value="PROTON-TRANSLOCATING NAD(P)(+) TRANSHYDROGENASE"/>
    <property type="match status" value="1"/>
</dbReference>
<dbReference type="Pfam" id="PF01262">
    <property type="entry name" value="AlaDh_PNT_C"/>
    <property type="match status" value="1"/>
</dbReference>
<evidence type="ECO:0000259" key="13">
    <source>
        <dbReference type="SMART" id="SM01003"/>
    </source>
</evidence>
<keyword evidence="4" id="KW-0547">Nucleotide-binding</keyword>
<dbReference type="FunFam" id="3.40.50.720:FF:000188">
    <property type="entry name" value="NAD(P) transhydrogenase alpha subunit 1"/>
    <property type="match status" value="1"/>
</dbReference>
<dbReference type="OrthoDB" id="9804592at2"/>
<evidence type="ECO:0000256" key="7">
    <source>
        <dbReference type="ARBA" id="ARBA00023027"/>
    </source>
</evidence>
<dbReference type="GO" id="GO:0005886">
    <property type="term" value="C:plasma membrane"/>
    <property type="evidence" value="ECO:0007669"/>
    <property type="project" value="TreeGrafter"/>
</dbReference>
<sequence length="369" mass="39053">MIIGAIKQPGESRVPIMPGIISGFKKLGLNVSVESGAGDGAFVSDEQYKEAGADVLSREELLKSVDILLAIVPPEAEDYGLMKKGAIIMSSYEPFSPDQNYVSVVEEFPVHALSLDMVPRTSRAQSMDILSSMSSLAGYKSVIKAAEHLPKYFPMLTTAAGTVAPAKVLVLGAGVAGLQAIATAKRLGAVVEAFDLREAAKEEVESLGAKFVVVEGAKDDKEAGGYAVDQSEEFKKKQAQVIADHAAKSDVVITTALLRGKKAPILIPTTTLERMKSGSVVVDLASSSGGNCELTVDNEVVNEKGVTIIGAGNLSAELSVHASELYAKNILNLLKLFVSEGETDLKVDDDIIQAIKIKKEESWMQSSVG</sequence>
<dbReference type="GO" id="GO:0008750">
    <property type="term" value="F:proton-translocating NAD(P)+ transhydrogenase activity"/>
    <property type="evidence" value="ECO:0007669"/>
    <property type="project" value="UniProtKB-EC"/>
</dbReference>
<evidence type="ECO:0000313" key="15">
    <source>
        <dbReference type="Proteomes" id="UP000298616"/>
    </source>
</evidence>
<keyword evidence="15" id="KW-1185">Reference proteome</keyword>
<keyword evidence="7" id="KW-0520">NAD</keyword>
<dbReference type="InterPro" id="IPR007886">
    <property type="entry name" value="AlaDH/PNT_N"/>
</dbReference>
<evidence type="ECO:0000256" key="1">
    <source>
        <dbReference type="ARBA" id="ARBA00003943"/>
    </source>
</evidence>
<comment type="function">
    <text evidence="1">The transhydrogenation between NADH and NADP is coupled to respiration and ATP hydrolysis and functions as a proton pump across the membrane.</text>
</comment>
<dbReference type="SMART" id="SM01002">
    <property type="entry name" value="AlaDh_PNT_C"/>
    <property type="match status" value="1"/>
</dbReference>
<feature type="domain" description="Alanine dehydrogenase/pyridine nucleotide transhydrogenase NAD(H)-binding" evidence="12">
    <location>
        <begin position="146"/>
        <end position="310"/>
    </location>
</feature>
<dbReference type="PANTHER" id="PTHR10160">
    <property type="entry name" value="NAD(P) TRANSHYDROGENASE"/>
    <property type="match status" value="1"/>
</dbReference>
<dbReference type="PROSITE" id="PS00837">
    <property type="entry name" value="ALADH_PNT_2"/>
    <property type="match status" value="1"/>
</dbReference>
<comment type="similarity">
    <text evidence="2">Belongs to the AlaDH/PNT family.</text>
</comment>
<keyword evidence="6" id="KW-1278">Translocase</keyword>
<feature type="domain" description="Alanine dehydrogenase/pyridine nucleotide transhydrogenase N-terminal" evidence="13">
    <location>
        <begin position="1"/>
        <end position="137"/>
    </location>
</feature>
<evidence type="ECO:0000256" key="2">
    <source>
        <dbReference type="ARBA" id="ARBA00005689"/>
    </source>
</evidence>
<evidence type="ECO:0000256" key="8">
    <source>
        <dbReference type="ARBA" id="ARBA00048202"/>
    </source>
</evidence>
<dbReference type="PRINTS" id="PR00368">
    <property type="entry name" value="FADPNR"/>
</dbReference>
<dbReference type="GO" id="GO:0050661">
    <property type="term" value="F:NADP binding"/>
    <property type="evidence" value="ECO:0007669"/>
    <property type="project" value="TreeGrafter"/>
</dbReference>
<evidence type="ECO:0000256" key="3">
    <source>
        <dbReference type="ARBA" id="ARBA00012943"/>
    </source>
</evidence>
<dbReference type="EMBL" id="CP028923">
    <property type="protein sequence ID" value="QCK15059.1"/>
    <property type="molecule type" value="Genomic_DNA"/>
</dbReference>